<reference evidence="4 5" key="1">
    <citation type="journal article" date="2013" name="Science">
        <title>Pandoraviruses: amoeba viruses with genomes up to 2.5 Mb reaching that of parasitic eukaryotes.</title>
        <authorList>
            <person name="Philippe N."/>
            <person name="Legendre M."/>
            <person name="Doutre G."/>
            <person name="Coute Y."/>
            <person name="Poirot O."/>
            <person name="Lescot M."/>
            <person name="Arslan D."/>
            <person name="Seltzer V."/>
            <person name="Bertaux L."/>
            <person name="Bruley C."/>
            <person name="Garin J."/>
            <person name="Claverie J.M."/>
            <person name="Abergel C."/>
        </authorList>
    </citation>
    <scope>NUCLEOTIDE SEQUENCE [LARGE SCALE GENOMIC DNA]</scope>
</reference>
<dbReference type="GeneID" id="16606838"/>
<evidence type="ECO:0000313" key="4">
    <source>
        <dbReference type="EMBL" id="AGO85051.1"/>
    </source>
</evidence>
<dbReference type="EMBL" id="KC977571">
    <property type="protein sequence ID" value="AGO85051.1"/>
    <property type="molecule type" value="Genomic_DNA"/>
</dbReference>
<proteinExistence type="predicted"/>
<protein>
    <submittedName>
        <fullName evidence="4">C1q incomplete domain containing protein</fullName>
    </submittedName>
</protein>
<keyword evidence="2" id="KW-0964">Secreted</keyword>
<dbReference type="Proteomes" id="UP000204584">
    <property type="component" value="Segment"/>
</dbReference>
<dbReference type="InterPro" id="IPR008160">
    <property type="entry name" value="Collagen"/>
</dbReference>
<name>S4VZW0_9VIRU</name>
<accession>S4VZW0</accession>
<dbReference type="RefSeq" id="YP_008438125.1">
    <property type="nucleotide sequence ID" value="NC_022098.1"/>
</dbReference>
<dbReference type="InterPro" id="IPR050392">
    <property type="entry name" value="Collagen/C1q_domain"/>
</dbReference>
<dbReference type="PANTHER" id="PTHR15427:SF33">
    <property type="entry name" value="COLLAGEN IV NC1 DOMAIN-CONTAINING PROTEIN"/>
    <property type="match status" value="1"/>
</dbReference>
<dbReference type="SUPFAM" id="SSF49842">
    <property type="entry name" value="TNF-like"/>
    <property type="match status" value="1"/>
</dbReference>
<dbReference type="Pfam" id="PF01391">
    <property type="entry name" value="Collagen"/>
    <property type="match status" value="1"/>
</dbReference>
<feature type="region of interest" description="Disordered" evidence="3">
    <location>
        <begin position="25"/>
        <end position="92"/>
    </location>
</feature>
<feature type="compositionally biased region" description="Low complexity" evidence="3">
    <location>
        <begin position="53"/>
        <end position="63"/>
    </location>
</feature>
<organism evidence="4 5">
    <name type="scientific">Pandoravirus salinus</name>
    <dbReference type="NCBI Taxonomy" id="1349410"/>
    <lineage>
        <taxon>Viruses</taxon>
        <taxon>Pandoravirus</taxon>
    </lineage>
</organism>
<dbReference type="Gene3D" id="2.60.120.40">
    <property type="match status" value="1"/>
</dbReference>
<keyword evidence="5" id="KW-1185">Reference proteome</keyword>
<dbReference type="InterPro" id="IPR008983">
    <property type="entry name" value="Tumour_necrosis_fac-like_dom"/>
</dbReference>
<evidence type="ECO:0000256" key="1">
    <source>
        <dbReference type="ARBA" id="ARBA00004613"/>
    </source>
</evidence>
<evidence type="ECO:0000256" key="3">
    <source>
        <dbReference type="SAM" id="MobiDB-lite"/>
    </source>
</evidence>
<dbReference type="KEGG" id="vg:16606838"/>
<gene>
    <name evidence="4" type="ORF">psal_cds_923</name>
</gene>
<feature type="compositionally biased region" description="Polar residues" evidence="3">
    <location>
        <begin position="31"/>
        <end position="43"/>
    </location>
</feature>
<evidence type="ECO:0000256" key="2">
    <source>
        <dbReference type="ARBA" id="ARBA00022525"/>
    </source>
</evidence>
<sequence>MHRFECSRASKRVLQAHPINDGAWSRAHQADSAQTNATHTQPPSCVGTIAVAGPRGSPGALGPRGPPGPVGVFGSAGPTGPRGPAGPPGAQGVPGLPGPIGPAGPLGEQGTPVPTVAFAAQGVTEQAITTNVPVTVAYTDTIYDLQNSVTASNYDATTSTFTAPLGGVYRFVATVNGTSIDDDPNVLVTFVTSAAGQGATSVQFVVYQGVEVESRFGGSLSGDFQLSAGDTMAVQISLAVGTGTFTLEPGATLTRTFAGSLVMVVDAI</sequence>
<dbReference type="PANTHER" id="PTHR15427">
    <property type="entry name" value="EMILIN ELASTIN MICROFIBRIL INTERFACE-LOCATED PROTEIN ELASTIN MICROFIBRIL INTERFACER"/>
    <property type="match status" value="1"/>
</dbReference>
<evidence type="ECO:0000313" key="5">
    <source>
        <dbReference type="Proteomes" id="UP000204584"/>
    </source>
</evidence>
<comment type="subcellular location">
    <subcellularLocation>
        <location evidence="1">Secreted</location>
    </subcellularLocation>
</comment>
<feature type="compositionally biased region" description="Low complexity" evidence="3">
    <location>
        <begin position="70"/>
        <end position="79"/>
    </location>
</feature>